<feature type="region of interest" description="Disordered" evidence="1">
    <location>
        <begin position="52"/>
        <end position="252"/>
    </location>
</feature>
<feature type="non-terminal residue" evidence="2">
    <location>
        <position position="252"/>
    </location>
</feature>
<feature type="compositionally biased region" description="Basic residues" evidence="1">
    <location>
        <begin position="64"/>
        <end position="88"/>
    </location>
</feature>
<feature type="compositionally biased region" description="Basic residues" evidence="1">
    <location>
        <begin position="8"/>
        <end position="25"/>
    </location>
</feature>
<feature type="compositionally biased region" description="Basic residues" evidence="1">
    <location>
        <begin position="201"/>
        <end position="238"/>
    </location>
</feature>
<reference evidence="2" key="1">
    <citation type="submission" date="2020-02" db="EMBL/GenBank/DDBJ databases">
        <authorList>
            <person name="Meier V. D."/>
        </authorList>
    </citation>
    <scope>NUCLEOTIDE SEQUENCE</scope>
    <source>
        <strain evidence="2">AVDCRST_MAG65</strain>
    </source>
</reference>
<sequence>RPVSEPRFRRRGRARRRRPRHRAGVRRGELPGSRPAWRGRLVSARLLHRDHGPIGLGQVDAYARPRRARRADRRRRRDRRHAPRRALGPRHDAAAARSHRVRLPELQPPAGAQRRGEHRPAGDHRRRTPGFRLAGEVDQHRRARRSAHASAVGALRRPAAARRGRPRADQPPRRRLRRRADRQPRLELRTGGPAPPAPGGRRVRPDHRDGHPRRRRRRGRRSRPLPGRRAHRRHRRVPVGRAGARPPQGPRL</sequence>
<dbReference type="GO" id="GO:0005524">
    <property type="term" value="F:ATP binding"/>
    <property type="evidence" value="ECO:0007669"/>
    <property type="project" value="UniProtKB-KW"/>
</dbReference>
<feature type="non-terminal residue" evidence="2">
    <location>
        <position position="1"/>
    </location>
</feature>
<evidence type="ECO:0000256" key="1">
    <source>
        <dbReference type="SAM" id="MobiDB-lite"/>
    </source>
</evidence>
<gene>
    <name evidence="2" type="ORF">AVDCRST_MAG65-1851</name>
</gene>
<evidence type="ECO:0000313" key="2">
    <source>
        <dbReference type="EMBL" id="CAA9488054.1"/>
    </source>
</evidence>
<feature type="compositionally biased region" description="Low complexity" evidence="1">
    <location>
        <begin position="148"/>
        <end position="158"/>
    </location>
</feature>
<feature type="compositionally biased region" description="Basic and acidic residues" evidence="1">
    <location>
        <begin position="114"/>
        <end position="123"/>
    </location>
</feature>
<proteinExistence type="predicted"/>
<feature type="region of interest" description="Disordered" evidence="1">
    <location>
        <begin position="1"/>
        <end position="36"/>
    </location>
</feature>
<organism evidence="2">
    <name type="scientific">uncultured Solirubrobacteraceae bacterium</name>
    <dbReference type="NCBI Taxonomy" id="1162706"/>
    <lineage>
        <taxon>Bacteria</taxon>
        <taxon>Bacillati</taxon>
        <taxon>Actinomycetota</taxon>
        <taxon>Thermoleophilia</taxon>
        <taxon>Solirubrobacterales</taxon>
        <taxon>Solirubrobacteraceae</taxon>
        <taxon>environmental samples</taxon>
    </lineage>
</organism>
<protein>
    <submittedName>
        <fullName evidence="2">ABC transporter, ATP-binding protein</fullName>
    </submittedName>
</protein>
<dbReference type="AlphaFoldDB" id="A0A6J4S2D9"/>
<keyword evidence="2" id="KW-0067">ATP-binding</keyword>
<accession>A0A6J4S2D9</accession>
<dbReference type="EMBL" id="CADCVL010000341">
    <property type="protein sequence ID" value="CAA9488054.1"/>
    <property type="molecule type" value="Genomic_DNA"/>
</dbReference>
<keyword evidence="2" id="KW-0547">Nucleotide-binding</keyword>
<name>A0A6J4S2D9_9ACTN</name>